<dbReference type="SUPFAM" id="SSF56176">
    <property type="entry name" value="FAD-binding/transporter-associated domain-like"/>
    <property type="match status" value="1"/>
</dbReference>
<proteinExistence type="predicted"/>
<protein>
    <submittedName>
        <fullName evidence="2">Transporter associated domain-containing protein</fullName>
    </submittedName>
</protein>
<gene>
    <name evidence="2" type="ORF">SAMN04515678_11423</name>
</gene>
<keyword evidence="3" id="KW-1185">Reference proteome</keyword>
<dbReference type="Proteomes" id="UP000325289">
    <property type="component" value="Unassembled WGS sequence"/>
</dbReference>
<dbReference type="AlphaFoldDB" id="A0A1I2CNZ2"/>
<evidence type="ECO:0000313" key="3">
    <source>
        <dbReference type="Proteomes" id="UP000325289"/>
    </source>
</evidence>
<accession>A0A1I2CNZ2</accession>
<dbReference type="InterPro" id="IPR005170">
    <property type="entry name" value="Transptr-assoc_dom"/>
</dbReference>
<dbReference type="RefSeq" id="WP_223163136.1">
    <property type="nucleotide sequence ID" value="NZ_FOMS01000014.1"/>
</dbReference>
<dbReference type="SMART" id="SM01091">
    <property type="entry name" value="CorC_HlyC"/>
    <property type="match status" value="1"/>
</dbReference>
<reference evidence="2 3" key="1">
    <citation type="submission" date="2016-10" db="EMBL/GenBank/DDBJ databases">
        <authorList>
            <person name="Varghese N."/>
            <person name="Submissions S."/>
        </authorList>
    </citation>
    <scope>NUCLEOTIDE SEQUENCE [LARGE SCALE GENOMIC DNA]</scope>
    <source>
        <strain evidence="3">YIM D21,KCTC 23444,ACCC 10710</strain>
    </source>
</reference>
<dbReference type="EMBL" id="FOMS01000014">
    <property type="protein sequence ID" value="SFE69988.1"/>
    <property type="molecule type" value="Genomic_DNA"/>
</dbReference>
<dbReference type="Pfam" id="PF03471">
    <property type="entry name" value="CorC_HlyC"/>
    <property type="match status" value="1"/>
</dbReference>
<organism evidence="2 3">
    <name type="scientific">Roseivivax sediminis</name>
    <dbReference type="NCBI Taxonomy" id="936889"/>
    <lineage>
        <taxon>Bacteria</taxon>
        <taxon>Pseudomonadati</taxon>
        <taxon>Pseudomonadota</taxon>
        <taxon>Alphaproteobacteria</taxon>
        <taxon>Rhodobacterales</taxon>
        <taxon>Roseobacteraceae</taxon>
        <taxon>Roseivivax</taxon>
    </lineage>
</organism>
<evidence type="ECO:0000259" key="1">
    <source>
        <dbReference type="SMART" id="SM01091"/>
    </source>
</evidence>
<evidence type="ECO:0000313" key="2">
    <source>
        <dbReference type="EMBL" id="SFE69988.1"/>
    </source>
</evidence>
<dbReference type="InterPro" id="IPR016169">
    <property type="entry name" value="FAD-bd_PCMH_sub2"/>
</dbReference>
<dbReference type="GO" id="GO:0050660">
    <property type="term" value="F:flavin adenine dinucleotide binding"/>
    <property type="evidence" value="ECO:0007669"/>
    <property type="project" value="InterPro"/>
</dbReference>
<dbReference type="Gene3D" id="3.30.465.10">
    <property type="match status" value="1"/>
</dbReference>
<sequence length="63" mass="6847">MRIADEFADRLNVALPSGDFTTMAGLVIQLSGELPRLGQSVSVGGLRLEVVDMDGRRIDKLFV</sequence>
<name>A0A1I2CNZ2_9RHOB</name>
<feature type="domain" description="Transporter-associated" evidence="1">
    <location>
        <begin position="1"/>
        <end position="63"/>
    </location>
</feature>
<dbReference type="InterPro" id="IPR036318">
    <property type="entry name" value="FAD-bd_PCMH-like_sf"/>
</dbReference>